<sequence length="118" mass="14037">MFLDQERRKLQHEIKTYMIQYFKRILGRGVDEVKITIFEDMLIIRLKGFLTEPEKYIVNTPNGKEIVRASRRQVGDQHVIDNIPYFEETLKAKVVYHSYDIDPENDFAGHLIVFNHVL</sequence>
<dbReference type="InterPro" id="IPR018745">
    <property type="entry name" value="MpsC"/>
</dbReference>
<feature type="domain" description="Na+-translocating membrane potential-generating system MpsC" evidence="1">
    <location>
        <begin position="7"/>
        <end position="115"/>
    </location>
</feature>
<protein>
    <recommendedName>
        <fullName evidence="1">Na+-translocating membrane potential-generating system MpsC domain-containing protein</fullName>
    </recommendedName>
</protein>
<evidence type="ECO:0000313" key="2">
    <source>
        <dbReference type="EMBL" id="CEO87418.1"/>
    </source>
</evidence>
<dbReference type="OrthoDB" id="2081379at2"/>
<dbReference type="AlphaFoldDB" id="A0A0B7MGR4"/>
<evidence type="ECO:0000313" key="3">
    <source>
        <dbReference type="Proteomes" id="UP000046155"/>
    </source>
</evidence>
<dbReference type="RefSeq" id="WP_044663790.1">
    <property type="nucleotide sequence ID" value="NZ_CDRZ01000005.1"/>
</dbReference>
<proteinExistence type="predicted"/>
<gene>
    <name evidence="2" type="ORF">SSCH_1020023</name>
</gene>
<keyword evidence="3" id="KW-1185">Reference proteome</keyword>
<organism evidence="2 3">
    <name type="scientific">Syntrophaceticus schinkii</name>
    <dbReference type="NCBI Taxonomy" id="499207"/>
    <lineage>
        <taxon>Bacteria</taxon>
        <taxon>Bacillati</taxon>
        <taxon>Bacillota</taxon>
        <taxon>Clostridia</taxon>
        <taxon>Thermoanaerobacterales</taxon>
        <taxon>Thermoanaerobacterales Family III. Incertae Sedis</taxon>
        <taxon>Syntrophaceticus</taxon>
    </lineage>
</organism>
<evidence type="ECO:0000259" key="1">
    <source>
        <dbReference type="Pfam" id="PF10057"/>
    </source>
</evidence>
<dbReference type="Pfam" id="PF10057">
    <property type="entry name" value="MpsC"/>
    <property type="match status" value="1"/>
</dbReference>
<name>A0A0B7MGR4_9FIRM</name>
<accession>A0A0B7MGR4</accession>
<dbReference type="EMBL" id="CDRZ01000005">
    <property type="protein sequence ID" value="CEO87418.1"/>
    <property type="molecule type" value="Genomic_DNA"/>
</dbReference>
<dbReference type="Proteomes" id="UP000046155">
    <property type="component" value="Unassembled WGS sequence"/>
</dbReference>
<reference evidence="3" key="1">
    <citation type="submission" date="2015-01" db="EMBL/GenBank/DDBJ databases">
        <authorList>
            <person name="Manzoor Shahid"/>
            <person name="Zubair Saima"/>
        </authorList>
    </citation>
    <scope>NUCLEOTIDE SEQUENCE [LARGE SCALE GENOMIC DNA]</scope>
    <source>
        <strain evidence="3">Sp3</strain>
    </source>
</reference>